<dbReference type="EMBL" id="JAWLVV010000001">
    <property type="protein sequence ID" value="MDV7288804.1"/>
    <property type="molecule type" value="Genomic_DNA"/>
</dbReference>
<name>A0AAE4V898_MYCFO</name>
<proteinExistence type="predicted"/>
<dbReference type="AlphaFoldDB" id="A0AAE4V898"/>
<organism evidence="1 2">
    <name type="scientific">Mycolicibacterium fortuitum</name>
    <name type="common">Mycobacterium fortuitum</name>
    <dbReference type="NCBI Taxonomy" id="1766"/>
    <lineage>
        <taxon>Bacteria</taxon>
        <taxon>Bacillati</taxon>
        <taxon>Actinomycetota</taxon>
        <taxon>Actinomycetes</taxon>
        <taxon>Mycobacteriales</taxon>
        <taxon>Mycobacteriaceae</taxon>
        <taxon>Mycolicibacterium</taxon>
    </lineage>
</organism>
<sequence length="142" mass="16374">MDRDLEFEAFADEAVALWGRSNGDYGPQELEAAITVMYRSRMEFPPTWTDCQRDDFIAEQASRDASEFGASFDDLIDTVTDRLRRDRYLDCGGQPSNEDIAAEIDLARRDVIDGLRWRMVDEIPDKIRQVDRELAAEMTDRT</sequence>
<evidence type="ECO:0000313" key="1">
    <source>
        <dbReference type="EMBL" id="MDV7288804.1"/>
    </source>
</evidence>
<gene>
    <name evidence="1" type="ORF">R4485_01350</name>
</gene>
<evidence type="ECO:0000313" key="2">
    <source>
        <dbReference type="Proteomes" id="UP001186041"/>
    </source>
</evidence>
<accession>A0AAE4V898</accession>
<reference evidence="1" key="1">
    <citation type="submission" date="2023-10" db="EMBL/GenBank/DDBJ databases">
        <title>Mycolicibacterium fortuitum clinical isolates causing pulmonary infections in humans.</title>
        <authorList>
            <person name="Mejia-Ponce P.M."/>
            <person name="Zenteno-Cuevas R."/>
            <person name="Licona-Cassani C."/>
        </authorList>
    </citation>
    <scope>NUCLEOTIDE SEQUENCE</scope>
    <source>
        <strain evidence="1">M8</strain>
    </source>
</reference>
<dbReference type="RefSeq" id="WP_317721536.1">
    <property type="nucleotide sequence ID" value="NZ_JAWLVK010000001.1"/>
</dbReference>
<comment type="caution">
    <text evidence="1">The sequence shown here is derived from an EMBL/GenBank/DDBJ whole genome shotgun (WGS) entry which is preliminary data.</text>
</comment>
<protein>
    <submittedName>
        <fullName evidence="1">Uncharacterized protein</fullName>
    </submittedName>
</protein>
<dbReference type="Proteomes" id="UP001186041">
    <property type="component" value="Unassembled WGS sequence"/>
</dbReference>